<dbReference type="WBParaSite" id="ES5_v2.g25268.t1">
    <property type="protein sequence ID" value="ES5_v2.g25268.t1"/>
    <property type="gene ID" value="ES5_v2.g25268"/>
</dbReference>
<sequence>MFKTDPEERHCCDGERLEKIYGDEVF</sequence>
<organism evidence="1 2">
    <name type="scientific">Panagrolaimus sp. ES5</name>
    <dbReference type="NCBI Taxonomy" id="591445"/>
    <lineage>
        <taxon>Eukaryota</taxon>
        <taxon>Metazoa</taxon>
        <taxon>Ecdysozoa</taxon>
        <taxon>Nematoda</taxon>
        <taxon>Chromadorea</taxon>
        <taxon>Rhabditida</taxon>
        <taxon>Tylenchina</taxon>
        <taxon>Panagrolaimomorpha</taxon>
        <taxon>Panagrolaimoidea</taxon>
        <taxon>Panagrolaimidae</taxon>
        <taxon>Panagrolaimus</taxon>
    </lineage>
</organism>
<evidence type="ECO:0000313" key="2">
    <source>
        <dbReference type="WBParaSite" id="ES5_v2.g25268.t1"/>
    </source>
</evidence>
<accession>A0AC34G6T1</accession>
<name>A0AC34G6T1_9BILA</name>
<evidence type="ECO:0000313" key="1">
    <source>
        <dbReference type="Proteomes" id="UP000887579"/>
    </source>
</evidence>
<proteinExistence type="predicted"/>
<reference evidence="2" key="1">
    <citation type="submission" date="2022-11" db="UniProtKB">
        <authorList>
            <consortium name="WormBaseParasite"/>
        </authorList>
    </citation>
    <scope>IDENTIFICATION</scope>
</reference>
<protein>
    <submittedName>
        <fullName evidence="2">Uncharacterized protein</fullName>
    </submittedName>
</protein>
<dbReference type="Proteomes" id="UP000887579">
    <property type="component" value="Unplaced"/>
</dbReference>